<keyword evidence="1" id="KW-0472">Membrane</keyword>
<dbReference type="GO" id="GO:0003730">
    <property type="term" value="F:mRNA 3'-UTR binding"/>
    <property type="evidence" value="ECO:0007669"/>
    <property type="project" value="TreeGrafter"/>
</dbReference>
<dbReference type="InterPro" id="IPR052069">
    <property type="entry name" value="Ca-reg_mRNA-binding_domain"/>
</dbReference>
<name>A0A8J7FUB0_9NEIS</name>
<gene>
    <name evidence="3" type="ORF">INR99_15360</name>
</gene>
<dbReference type="AlphaFoldDB" id="A0A8J7FUB0"/>
<dbReference type="Gene3D" id="2.40.50.140">
    <property type="entry name" value="Nucleic acid-binding proteins"/>
    <property type="match status" value="1"/>
</dbReference>
<evidence type="ECO:0000313" key="4">
    <source>
        <dbReference type="Proteomes" id="UP000604481"/>
    </source>
</evidence>
<dbReference type="PANTHER" id="PTHR12962">
    <property type="entry name" value="CALCIUM-REGULATED HEAT STABLE PROTEIN CRHSP-24-RELATED"/>
    <property type="match status" value="1"/>
</dbReference>
<dbReference type="PANTHER" id="PTHR12962:SF1">
    <property type="entry name" value="COLD SHOCK DOMAIN-CONTAINING PROTEIN CG9705"/>
    <property type="match status" value="1"/>
</dbReference>
<dbReference type="Pfam" id="PF06961">
    <property type="entry name" value="DUF1294"/>
    <property type="match status" value="1"/>
</dbReference>
<feature type="transmembrane region" description="Helical" evidence="1">
    <location>
        <begin position="176"/>
        <end position="197"/>
    </location>
</feature>
<accession>A0A8J7FUB0</accession>
<comment type="caution">
    <text evidence="3">The sequence shown here is derived from an EMBL/GenBank/DDBJ whole genome shotgun (WGS) entry which is preliminary data.</text>
</comment>
<dbReference type="Pfam" id="PF00313">
    <property type="entry name" value="CSD"/>
    <property type="match status" value="1"/>
</dbReference>
<organism evidence="3 4">
    <name type="scientific">Chitinilyticum piscinae</name>
    <dbReference type="NCBI Taxonomy" id="2866724"/>
    <lineage>
        <taxon>Bacteria</taxon>
        <taxon>Pseudomonadati</taxon>
        <taxon>Pseudomonadota</taxon>
        <taxon>Betaproteobacteria</taxon>
        <taxon>Neisseriales</taxon>
        <taxon>Chitinibacteraceae</taxon>
        <taxon>Chitinilyticum</taxon>
    </lineage>
</organism>
<dbReference type="GO" id="GO:0005737">
    <property type="term" value="C:cytoplasm"/>
    <property type="evidence" value="ECO:0007669"/>
    <property type="project" value="TreeGrafter"/>
</dbReference>
<dbReference type="InterPro" id="IPR002059">
    <property type="entry name" value="CSP_DNA-bd"/>
</dbReference>
<feature type="domain" description="CSD" evidence="2">
    <location>
        <begin position="5"/>
        <end position="59"/>
    </location>
</feature>
<feature type="transmembrane region" description="Helical" evidence="1">
    <location>
        <begin position="111"/>
        <end position="129"/>
    </location>
</feature>
<dbReference type="EMBL" id="JADFUA010000012">
    <property type="protein sequence ID" value="MBE9610716.1"/>
    <property type="molecule type" value="Genomic_DNA"/>
</dbReference>
<keyword evidence="1" id="KW-0812">Transmembrane</keyword>
<protein>
    <submittedName>
        <fullName evidence="3">Cold shock and DUF1294 domain-containing protein</fullName>
    </submittedName>
</protein>
<dbReference type="GO" id="GO:0043488">
    <property type="term" value="P:regulation of mRNA stability"/>
    <property type="evidence" value="ECO:0007669"/>
    <property type="project" value="TreeGrafter"/>
</dbReference>
<feature type="transmembrane region" description="Helical" evidence="1">
    <location>
        <begin position="87"/>
        <end position="105"/>
    </location>
</feature>
<dbReference type="RefSeq" id="WP_194117263.1">
    <property type="nucleotide sequence ID" value="NZ_JADFUA010000012.1"/>
</dbReference>
<evidence type="ECO:0000313" key="3">
    <source>
        <dbReference type="EMBL" id="MBE9610716.1"/>
    </source>
</evidence>
<sequence length="201" mass="22419">MLKEGILSQWHDDKGYGFVTTPDGTRYFLHIKAIKRTGNARPNIDDPVTFQARQDEKGRWLATSAVVGNLARETSRKRDHAVAKSDLIDWLTLALLPVLAVLILRTDHVQLLALACLIFSTIAFAAYGLDKARAQSGAWRIAEGTLHGWALLGGWPGAWLAQRVFRHKTRKGSFRCMYLATLLLNLAGIWYAPVLLLRLGT</sequence>
<dbReference type="InterPro" id="IPR012340">
    <property type="entry name" value="NA-bd_OB-fold"/>
</dbReference>
<dbReference type="Proteomes" id="UP000604481">
    <property type="component" value="Unassembled WGS sequence"/>
</dbReference>
<evidence type="ECO:0000259" key="2">
    <source>
        <dbReference type="Pfam" id="PF00313"/>
    </source>
</evidence>
<keyword evidence="4" id="KW-1185">Reference proteome</keyword>
<evidence type="ECO:0000256" key="1">
    <source>
        <dbReference type="SAM" id="Phobius"/>
    </source>
</evidence>
<reference evidence="3 4" key="1">
    <citation type="submission" date="2020-10" db="EMBL/GenBank/DDBJ databases">
        <title>The genome sequence of Chitinilyticum litopenaei 4Y14.</title>
        <authorList>
            <person name="Liu Y."/>
        </authorList>
    </citation>
    <scope>NUCLEOTIDE SEQUENCE [LARGE SCALE GENOMIC DNA]</scope>
    <source>
        <strain evidence="3 4">4Y14</strain>
    </source>
</reference>
<proteinExistence type="predicted"/>
<keyword evidence="1" id="KW-1133">Transmembrane helix</keyword>
<dbReference type="InterPro" id="IPR010718">
    <property type="entry name" value="DUF1294"/>
</dbReference>
<dbReference type="SUPFAM" id="SSF50249">
    <property type="entry name" value="Nucleic acid-binding proteins"/>
    <property type="match status" value="1"/>
</dbReference>